<evidence type="ECO:0000259" key="7">
    <source>
        <dbReference type="Pfam" id="PF07980"/>
    </source>
</evidence>
<evidence type="ECO:0000256" key="2">
    <source>
        <dbReference type="ARBA" id="ARBA00006275"/>
    </source>
</evidence>
<accession>A0A060R744</accession>
<evidence type="ECO:0000256" key="4">
    <source>
        <dbReference type="ARBA" id="ARBA00023136"/>
    </source>
</evidence>
<dbReference type="Pfam" id="PF14322">
    <property type="entry name" value="SusD-like_3"/>
    <property type="match status" value="1"/>
</dbReference>
<dbReference type="GO" id="GO:0009279">
    <property type="term" value="C:cell outer membrane"/>
    <property type="evidence" value="ECO:0007669"/>
    <property type="project" value="UniProtKB-SubCell"/>
</dbReference>
<evidence type="ECO:0000256" key="3">
    <source>
        <dbReference type="ARBA" id="ARBA00022729"/>
    </source>
</evidence>
<proteinExistence type="inferred from homology"/>
<feature type="chain" id="PRO_5001585705" evidence="6">
    <location>
        <begin position="31"/>
        <end position="642"/>
    </location>
</feature>
<dbReference type="InterPro" id="IPR033985">
    <property type="entry name" value="SusD-like_N"/>
</dbReference>
<organism evidence="9 10">
    <name type="scientific">Mucinivorans hirudinis</name>
    <dbReference type="NCBI Taxonomy" id="1433126"/>
    <lineage>
        <taxon>Bacteria</taxon>
        <taxon>Pseudomonadati</taxon>
        <taxon>Bacteroidota</taxon>
        <taxon>Bacteroidia</taxon>
        <taxon>Bacteroidales</taxon>
        <taxon>Rikenellaceae</taxon>
        <taxon>Mucinivorans</taxon>
    </lineage>
</organism>
<dbReference type="HOGENOM" id="CLU_015553_0_3_10"/>
<dbReference type="InterPro" id="IPR012944">
    <property type="entry name" value="SusD_RagB_dom"/>
</dbReference>
<dbReference type="Proteomes" id="UP000027616">
    <property type="component" value="Chromosome I"/>
</dbReference>
<dbReference type="EMBL" id="HG934468">
    <property type="protein sequence ID" value="CDN31031.1"/>
    <property type="molecule type" value="Genomic_DNA"/>
</dbReference>
<comment type="similarity">
    <text evidence="2">Belongs to the SusD family.</text>
</comment>
<comment type="subcellular location">
    <subcellularLocation>
        <location evidence="1">Cell outer membrane</location>
    </subcellularLocation>
</comment>
<dbReference type="PATRIC" id="fig|1433126.3.peg.930"/>
<dbReference type="Pfam" id="PF07980">
    <property type="entry name" value="SusD_RagB"/>
    <property type="match status" value="1"/>
</dbReference>
<evidence type="ECO:0000313" key="10">
    <source>
        <dbReference type="Proteomes" id="UP000027616"/>
    </source>
</evidence>
<dbReference type="Gene3D" id="1.25.40.390">
    <property type="match status" value="1"/>
</dbReference>
<evidence type="ECO:0000313" key="9">
    <source>
        <dbReference type="EMBL" id="CDN31031.1"/>
    </source>
</evidence>
<dbReference type="AlphaFoldDB" id="A0A060R744"/>
<feature type="domain" description="SusD-like N-terminal" evidence="8">
    <location>
        <begin position="120"/>
        <end position="249"/>
    </location>
</feature>
<dbReference type="eggNOG" id="COG0614">
    <property type="taxonomic scope" value="Bacteria"/>
</dbReference>
<reference evidence="9 10" key="1">
    <citation type="journal article" date="2015" name="Genome Announc.">
        <title>Complete Genome Sequence of the Novel Leech Symbiont Mucinivorans hirudinis M3T.</title>
        <authorList>
            <person name="Nelson M.C."/>
            <person name="Bomar L."/>
            <person name="Graf J."/>
        </authorList>
    </citation>
    <scope>NUCLEOTIDE SEQUENCE [LARGE SCALE GENOMIC DNA]</scope>
    <source>
        <strain evidence="10">M3</strain>
    </source>
</reference>
<dbReference type="PROSITE" id="PS51257">
    <property type="entry name" value="PROKAR_LIPOPROTEIN"/>
    <property type="match status" value="1"/>
</dbReference>
<keyword evidence="4" id="KW-0472">Membrane</keyword>
<evidence type="ECO:0000256" key="5">
    <source>
        <dbReference type="ARBA" id="ARBA00023237"/>
    </source>
</evidence>
<keyword evidence="5" id="KW-0998">Cell outer membrane</keyword>
<dbReference type="InterPro" id="IPR011990">
    <property type="entry name" value="TPR-like_helical_dom_sf"/>
</dbReference>
<evidence type="ECO:0000256" key="6">
    <source>
        <dbReference type="SAM" id="SignalP"/>
    </source>
</evidence>
<feature type="signal peptide" evidence="6">
    <location>
        <begin position="1"/>
        <end position="30"/>
    </location>
</feature>
<keyword evidence="3 6" id="KW-0732">Signal</keyword>
<protein>
    <submittedName>
        <fullName evidence="9">SusD family outer membrane protein</fullName>
    </submittedName>
</protein>
<dbReference type="OrthoDB" id="724176at2"/>
<name>A0A060R744_9BACT</name>
<dbReference type="KEGG" id="rbc:BN938_0932"/>
<sequence>MYKRVKNMKTRINYILLTVAAALLTLTSCDKFLDVTNVEQMTFDKIWERQSTAEAYLATVYGYMPDHSNANGGEQAIFGVTDESSMSWPNYKGGPGTIANGTWGPSLVRLGGAGVNGTTGAGGTAWKPYYQGIREALIFMKNIDRVPDNEISAEQKTQYKWEARFLRAYYYASLMRFYGPVVLLGEEPLDPTASQEALSLPRNSWDECMSYVLSELNACANALPVERPSAQLGRPTRGAALATIARLTLYSARPLLNGNPMYANIANKDGKKLFPATADNNKWKTAADAAKAVIDMGVYDLYKSADGDPYKSYAGVFYTPVDATEPTTRWNSEIILGRNAGSGNMAIHLVPRGGVQSWGSYGGWGPTQQQVDAYAMNSGKYPITGYSSTGIPSIDPTSGYTENEWGTWQHPFDKGKAPRAYLSMYKNREPRFYVTVFWNADMWYQAYGQVAYFHTTGNSGPPEQDHARTGYLNRKWVPNSDSPRDGVYNTFSWPYIRYAEVLLNYIEALNEYSGPGNADIKKYWNMIRSRSGLPNIETVYPDIFNSKELVREYILKERRIELAFEGHRYFDTRTWMMKINGQSVDSGPMYGMNVAATNSDQGGAFWQRMNTETRVFRDAFYLLPISQDELNKNHNLVQNYGW</sequence>
<evidence type="ECO:0000256" key="1">
    <source>
        <dbReference type="ARBA" id="ARBA00004442"/>
    </source>
</evidence>
<evidence type="ECO:0000259" key="8">
    <source>
        <dbReference type="Pfam" id="PF14322"/>
    </source>
</evidence>
<keyword evidence="10" id="KW-1185">Reference proteome</keyword>
<dbReference type="STRING" id="1433126.BN938_0932"/>
<gene>
    <name evidence="9" type="ORF">BN938_0932</name>
</gene>
<dbReference type="SUPFAM" id="SSF48452">
    <property type="entry name" value="TPR-like"/>
    <property type="match status" value="1"/>
</dbReference>
<feature type="domain" description="RagB/SusD" evidence="7">
    <location>
        <begin position="358"/>
        <end position="642"/>
    </location>
</feature>